<name>A0A9D9DK92_9BACL</name>
<protein>
    <submittedName>
        <fullName evidence="1">Uncharacterized protein</fullName>
    </submittedName>
</protein>
<proteinExistence type="predicted"/>
<reference evidence="1" key="2">
    <citation type="journal article" date="2021" name="PeerJ">
        <title>Extensive microbial diversity within the chicken gut microbiome revealed by metagenomics and culture.</title>
        <authorList>
            <person name="Gilroy R."/>
            <person name="Ravi A."/>
            <person name="Getino M."/>
            <person name="Pursley I."/>
            <person name="Horton D.L."/>
            <person name="Alikhan N.F."/>
            <person name="Baker D."/>
            <person name="Gharbi K."/>
            <person name="Hall N."/>
            <person name="Watson M."/>
            <person name="Adriaenssens E.M."/>
            <person name="Foster-Nyarko E."/>
            <person name="Jarju S."/>
            <person name="Secka A."/>
            <person name="Antonio M."/>
            <person name="Oren A."/>
            <person name="Chaudhuri R.R."/>
            <person name="La Ragione R."/>
            <person name="Hildebrand F."/>
            <person name="Pallen M.J."/>
        </authorList>
    </citation>
    <scope>NUCLEOTIDE SEQUENCE</scope>
    <source>
        <strain evidence="1">11159</strain>
    </source>
</reference>
<comment type="caution">
    <text evidence="1">The sequence shown here is derived from an EMBL/GenBank/DDBJ whole genome shotgun (WGS) entry which is preliminary data.</text>
</comment>
<organism evidence="1 2">
    <name type="scientific">Candidatus Onthovivens merdipullorum</name>
    <dbReference type="NCBI Taxonomy" id="2840889"/>
    <lineage>
        <taxon>Bacteria</taxon>
        <taxon>Bacillati</taxon>
        <taxon>Bacillota</taxon>
        <taxon>Bacilli</taxon>
        <taxon>Bacillales</taxon>
        <taxon>Candidatus Onthovivens</taxon>
    </lineage>
</organism>
<dbReference type="Proteomes" id="UP000823613">
    <property type="component" value="Unassembled WGS sequence"/>
</dbReference>
<sequence>MYRNSNYAVNYSGNLKINYQMNPYVNIDDPFINKTYMEKGLNDIFSKLFKLNYGIKFILDDSFINKPSEEPKTNINNFYSYISKDLIYYKNLKTNEESFLKRFNDLTYLASLNDNGELILDSIFIYEEKYVLFEELLPYKEYKKENFINEYFDFNFAPYVGYSYFEDGGNTFKSLPFLKAISPLCKFDDLYQRIYSLYIDQQDIKVNLLFNLAYNPTKVNNLDLMYYQLSNVNYYFTFDKGESLPLNIKNLFTSIV</sequence>
<evidence type="ECO:0000313" key="1">
    <source>
        <dbReference type="EMBL" id="MBO8427690.1"/>
    </source>
</evidence>
<accession>A0A9D9DK92</accession>
<dbReference type="EMBL" id="JADIMY010000079">
    <property type="protein sequence ID" value="MBO8427690.1"/>
    <property type="molecule type" value="Genomic_DNA"/>
</dbReference>
<dbReference type="AlphaFoldDB" id="A0A9D9DK92"/>
<evidence type="ECO:0000313" key="2">
    <source>
        <dbReference type="Proteomes" id="UP000823613"/>
    </source>
</evidence>
<gene>
    <name evidence="1" type="ORF">IAC58_03960</name>
</gene>
<reference evidence="1" key="1">
    <citation type="submission" date="2020-10" db="EMBL/GenBank/DDBJ databases">
        <authorList>
            <person name="Gilroy R."/>
        </authorList>
    </citation>
    <scope>NUCLEOTIDE SEQUENCE</scope>
    <source>
        <strain evidence="1">11159</strain>
    </source>
</reference>